<dbReference type="PRINTS" id="PR00024">
    <property type="entry name" value="HOMEOBOX"/>
</dbReference>
<accession>A0A1J1I5V4</accession>
<evidence type="ECO:0000256" key="8">
    <source>
        <dbReference type="ARBA" id="ARBA00023242"/>
    </source>
</evidence>
<evidence type="ECO:0000256" key="4">
    <source>
        <dbReference type="ARBA" id="ARBA00023125"/>
    </source>
</evidence>
<evidence type="ECO:0000256" key="3">
    <source>
        <dbReference type="ARBA" id="ARBA00023015"/>
    </source>
</evidence>
<sequence length="298" mass="35021">MYSPETTQSKCEYFDHLIPSYNLNKMNSNLISSTTSNFSDHGNYQQNPLSVYNNYNPNYHHYHYYFPPTLQEYGYNQQQPANFHDDFNNSNWMRKYENESQKDYLLPNTPPTPSECCDFEVPQRITTSLKTNEIKLFNDLEKLFPDDRSEVKVTNNNLSESYEACSFWDSELTSNEKKIAKKSPQIRSKSRIEVSWKNEKNGKRIAKSLNSPDSCDTSPLAVSNRKERTAFTKQQVKDLEAEFIHSNYLTRLRRYEIAVALNLSERQVKVWFQNRRMKYKRSKSSGGLSPDNFSDNSY</sequence>
<keyword evidence="3" id="KW-0805">Transcription regulation</keyword>
<comment type="subcellular location">
    <subcellularLocation>
        <location evidence="1 9 10">Nucleus</location>
    </subcellularLocation>
</comment>
<dbReference type="AlphaFoldDB" id="A0A1J1I5V4"/>
<evidence type="ECO:0000313" key="13">
    <source>
        <dbReference type="Proteomes" id="UP000183832"/>
    </source>
</evidence>
<dbReference type="Gene3D" id="1.10.10.60">
    <property type="entry name" value="Homeodomain-like"/>
    <property type="match status" value="1"/>
</dbReference>
<feature type="domain" description="Homeobox" evidence="11">
    <location>
        <begin position="222"/>
        <end position="282"/>
    </location>
</feature>
<dbReference type="OrthoDB" id="6159439at2759"/>
<dbReference type="InterPro" id="IPR042634">
    <property type="entry name" value="MOX-1/MOX-2"/>
</dbReference>
<keyword evidence="7" id="KW-0804">Transcription</keyword>
<dbReference type="GO" id="GO:0000981">
    <property type="term" value="F:DNA-binding transcription factor activity, RNA polymerase II-specific"/>
    <property type="evidence" value="ECO:0007669"/>
    <property type="project" value="InterPro"/>
</dbReference>
<dbReference type="GO" id="GO:0005634">
    <property type="term" value="C:nucleus"/>
    <property type="evidence" value="ECO:0007669"/>
    <property type="project" value="UniProtKB-SubCell"/>
</dbReference>
<keyword evidence="8 9" id="KW-0539">Nucleus</keyword>
<reference evidence="12 13" key="1">
    <citation type="submission" date="2015-04" db="EMBL/GenBank/DDBJ databases">
        <authorList>
            <person name="Syromyatnikov M.Y."/>
            <person name="Popov V.N."/>
        </authorList>
    </citation>
    <scope>NUCLEOTIDE SEQUENCE [LARGE SCALE GENOMIC DNA]</scope>
</reference>
<evidence type="ECO:0000256" key="10">
    <source>
        <dbReference type="RuleBase" id="RU000682"/>
    </source>
</evidence>
<keyword evidence="2" id="KW-0217">Developmental protein</keyword>
<evidence type="ECO:0000256" key="5">
    <source>
        <dbReference type="ARBA" id="ARBA00023155"/>
    </source>
</evidence>
<dbReference type="Proteomes" id="UP000183832">
    <property type="component" value="Unassembled WGS sequence"/>
</dbReference>
<dbReference type="PROSITE" id="PS00027">
    <property type="entry name" value="HOMEOBOX_1"/>
    <property type="match status" value="1"/>
</dbReference>
<dbReference type="InterPro" id="IPR001356">
    <property type="entry name" value="HD"/>
</dbReference>
<gene>
    <name evidence="12" type="ORF">CLUMA_CG008452</name>
</gene>
<dbReference type="InterPro" id="IPR009057">
    <property type="entry name" value="Homeodomain-like_sf"/>
</dbReference>
<evidence type="ECO:0000256" key="7">
    <source>
        <dbReference type="ARBA" id="ARBA00023163"/>
    </source>
</evidence>
<keyword evidence="13" id="KW-1185">Reference proteome</keyword>
<proteinExistence type="predicted"/>
<protein>
    <submittedName>
        <fullName evidence="12">CLUMA_CG008452, isoform A</fullName>
    </submittedName>
</protein>
<keyword evidence="5 9" id="KW-0371">Homeobox</keyword>
<dbReference type="InterPro" id="IPR017970">
    <property type="entry name" value="Homeobox_CS"/>
</dbReference>
<dbReference type="PANTHER" id="PTHR24328:SF7">
    <property type="entry name" value="BUTTONLESS"/>
    <property type="match status" value="1"/>
</dbReference>
<evidence type="ECO:0000256" key="1">
    <source>
        <dbReference type="ARBA" id="ARBA00004123"/>
    </source>
</evidence>
<dbReference type="GO" id="GO:0045944">
    <property type="term" value="P:positive regulation of transcription by RNA polymerase II"/>
    <property type="evidence" value="ECO:0007669"/>
    <property type="project" value="InterPro"/>
</dbReference>
<dbReference type="PROSITE" id="PS50071">
    <property type="entry name" value="HOMEOBOX_2"/>
    <property type="match status" value="1"/>
</dbReference>
<dbReference type="SUPFAM" id="SSF46689">
    <property type="entry name" value="Homeodomain-like"/>
    <property type="match status" value="1"/>
</dbReference>
<evidence type="ECO:0000259" key="11">
    <source>
        <dbReference type="PROSITE" id="PS50071"/>
    </source>
</evidence>
<keyword evidence="4 9" id="KW-0238">DNA-binding</keyword>
<keyword evidence="6" id="KW-0010">Activator</keyword>
<dbReference type="CDD" id="cd00086">
    <property type="entry name" value="homeodomain"/>
    <property type="match status" value="1"/>
</dbReference>
<dbReference type="STRING" id="568069.A0A1J1I5V4"/>
<dbReference type="EMBL" id="CVRI01000040">
    <property type="protein sequence ID" value="CRK94964.1"/>
    <property type="molecule type" value="Genomic_DNA"/>
</dbReference>
<dbReference type="Pfam" id="PF00046">
    <property type="entry name" value="Homeodomain"/>
    <property type="match status" value="1"/>
</dbReference>
<feature type="DNA-binding region" description="Homeobox" evidence="9">
    <location>
        <begin position="224"/>
        <end position="283"/>
    </location>
</feature>
<evidence type="ECO:0000256" key="6">
    <source>
        <dbReference type="ARBA" id="ARBA00023159"/>
    </source>
</evidence>
<name>A0A1J1I5V4_9DIPT</name>
<dbReference type="GO" id="GO:0000978">
    <property type="term" value="F:RNA polymerase II cis-regulatory region sequence-specific DNA binding"/>
    <property type="evidence" value="ECO:0007669"/>
    <property type="project" value="TreeGrafter"/>
</dbReference>
<dbReference type="SMART" id="SM00389">
    <property type="entry name" value="HOX"/>
    <property type="match status" value="1"/>
</dbReference>
<dbReference type="InterPro" id="IPR020479">
    <property type="entry name" value="HD_metazoa"/>
</dbReference>
<evidence type="ECO:0000313" key="12">
    <source>
        <dbReference type="EMBL" id="CRK94964.1"/>
    </source>
</evidence>
<dbReference type="PANTHER" id="PTHR24328">
    <property type="entry name" value="HOMEOBOX PROTEIN MOX"/>
    <property type="match status" value="1"/>
</dbReference>
<evidence type="ECO:0000256" key="2">
    <source>
        <dbReference type="ARBA" id="ARBA00022473"/>
    </source>
</evidence>
<organism evidence="12 13">
    <name type="scientific">Clunio marinus</name>
    <dbReference type="NCBI Taxonomy" id="568069"/>
    <lineage>
        <taxon>Eukaryota</taxon>
        <taxon>Metazoa</taxon>
        <taxon>Ecdysozoa</taxon>
        <taxon>Arthropoda</taxon>
        <taxon>Hexapoda</taxon>
        <taxon>Insecta</taxon>
        <taxon>Pterygota</taxon>
        <taxon>Neoptera</taxon>
        <taxon>Endopterygota</taxon>
        <taxon>Diptera</taxon>
        <taxon>Nematocera</taxon>
        <taxon>Chironomoidea</taxon>
        <taxon>Chironomidae</taxon>
        <taxon>Clunio</taxon>
    </lineage>
</organism>
<evidence type="ECO:0000256" key="9">
    <source>
        <dbReference type="PROSITE-ProRule" id="PRU00108"/>
    </source>
</evidence>